<reference evidence="8" key="1">
    <citation type="journal article" date="2020" name="mSystems">
        <title>Genome- and Community-Level Interaction Insights into Carbon Utilization and Element Cycling Functions of Hydrothermarchaeota in Hydrothermal Sediment.</title>
        <authorList>
            <person name="Zhou Z."/>
            <person name="Liu Y."/>
            <person name="Xu W."/>
            <person name="Pan J."/>
            <person name="Luo Z.H."/>
            <person name="Li M."/>
        </authorList>
    </citation>
    <scope>NUCLEOTIDE SEQUENCE [LARGE SCALE GENOMIC DNA]</scope>
    <source>
        <strain evidence="8">SpSt-897</strain>
    </source>
</reference>
<gene>
    <name evidence="5" type="primary">nuoN</name>
    <name evidence="8" type="ORF">ENW96_03740</name>
</gene>
<keyword evidence="5" id="KW-1003">Cell membrane</keyword>
<feature type="transmembrane region" description="Helical" evidence="5">
    <location>
        <begin position="408"/>
        <end position="428"/>
    </location>
</feature>
<organism evidence="8">
    <name type="scientific">Desulfobacca acetoxidans</name>
    <dbReference type="NCBI Taxonomy" id="60893"/>
    <lineage>
        <taxon>Bacteria</taxon>
        <taxon>Pseudomonadati</taxon>
        <taxon>Thermodesulfobacteriota</taxon>
        <taxon>Desulfobaccia</taxon>
        <taxon>Desulfobaccales</taxon>
        <taxon>Desulfobaccaceae</taxon>
        <taxon>Desulfobacca</taxon>
    </lineage>
</organism>
<keyword evidence="3 5" id="KW-1133">Transmembrane helix</keyword>
<dbReference type="NCBIfam" id="TIGR01770">
    <property type="entry name" value="NDH_I_N"/>
    <property type="match status" value="1"/>
</dbReference>
<feature type="transmembrane region" description="Helical" evidence="5">
    <location>
        <begin position="163"/>
        <end position="190"/>
    </location>
</feature>
<accession>A0A7C3Z045</accession>
<dbReference type="InterPro" id="IPR001750">
    <property type="entry name" value="ND/Mrp_TM"/>
</dbReference>
<feature type="transmembrane region" description="Helical" evidence="5">
    <location>
        <begin position="210"/>
        <end position="232"/>
    </location>
</feature>
<dbReference type="GO" id="GO:0008137">
    <property type="term" value="F:NADH dehydrogenase (ubiquinone) activity"/>
    <property type="evidence" value="ECO:0007669"/>
    <property type="project" value="InterPro"/>
</dbReference>
<dbReference type="EC" id="7.1.1.-" evidence="5"/>
<evidence type="ECO:0000256" key="3">
    <source>
        <dbReference type="ARBA" id="ARBA00022989"/>
    </source>
</evidence>
<evidence type="ECO:0000313" key="8">
    <source>
        <dbReference type="EMBL" id="HGF33489.1"/>
    </source>
</evidence>
<feature type="transmembrane region" description="Helical" evidence="5">
    <location>
        <begin position="331"/>
        <end position="352"/>
    </location>
</feature>
<keyword evidence="5" id="KW-0520">NAD</keyword>
<dbReference type="InterPro" id="IPR010096">
    <property type="entry name" value="NADH-Q_OxRdtase_suN/2"/>
</dbReference>
<sequence length="489" mass="52675">MTITIPSFNLSSIGPWLTLTLAAVLILLVDAFSPKGRKGIFPLIALAALAAAAWQTYGLWGKVGTDFSRMVYLDNFAFYFYLIILLGTGLTILLSPHYLEEFGKNLGEYYALVLFAATGMLLMAASAHFIMIFLGLEIMSIAVYVLAGLFREDPRSNEAALKYLVLGAFASGFLLFGMAMLYGASGGTLYLNELAGKLGSLAALTKPLTLLGLALIIVGFGFKVASVPFHMWTPDVYEGAPTNVTAFMAVGVKAAAFAAFARVMFQVFPDFTVQWNMVLWVLAVATMTLGNVVAIAQTNIKRMLAYSSIAHAGYLMVALVAANQLGAVSLLYYLLAYTLMNVGAFAVVILVGRKKDSYLNIYDYSGLGFQHPALAATMAIFMFALAGVPPTAGFVGKFYIFSAAVQAGYIWLAIIGVLNSLVSVYYYLRITVLMYMRPAEAELGPIPFTYGLTLAVALTAVATLAIGIFPNFFYNMAVNSVRIFPGLTG</sequence>
<evidence type="ECO:0000256" key="4">
    <source>
        <dbReference type="ARBA" id="ARBA00023136"/>
    </source>
</evidence>
<protein>
    <recommendedName>
        <fullName evidence="5">NADH-quinone oxidoreductase subunit N</fullName>
        <ecNumber evidence="5">7.1.1.-</ecNumber>
    </recommendedName>
    <alternativeName>
        <fullName evidence="5">NADH dehydrogenase I subunit N</fullName>
    </alternativeName>
    <alternativeName>
        <fullName evidence="5">NDH-1 subunit N</fullName>
    </alternativeName>
</protein>
<feature type="transmembrane region" description="Helical" evidence="5">
    <location>
        <begin position="303"/>
        <end position="325"/>
    </location>
</feature>
<keyword evidence="5" id="KW-0813">Transport</keyword>
<feature type="domain" description="NADH:quinone oxidoreductase/Mrp antiporter transmembrane" evidence="7">
    <location>
        <begin position="126"/>
        <end position="422"/>
    </location>
</feature>
<evidence type="ECO:0000259" key="7">
    <source>
        <dbReference type="Pfam" id="PF00361"/>
    </source>
</evidence>
<keyword evidence="5" id="KW-1278">Translocase</keyword>
<keyword evidence="5" id="KW-0830">Ubiquinone</keyword>
<feature type="transmembrane region" description="Helical" evidence="5">
    <location>
        <begin position="448"/>
        <end position="469"/>
    </location>
</feature>
<keyword evidence="2 5" id="KW-0812">Transmembrane</keyword>
<comment type="similarity">
    <text evidence="5">Belongs to the complex I subunit 2 family.</text>
</comment>
<dbReference type="EMBL" id="DTMF01000098">
    <property type="protein sequence ID" value="HGF33489.1"/>
    <property type="molecule type" value="Genomic_DNA"/>
</dbReference>
<dbReference type="GO" id="GO:0012505">
    <property type="term" value="C:endomembrane system"/>
    <property type="evidence" value="ECO:0007669"/>
    <property type="project" value="UniProtKB-SubCell"/>
</dbReference>
<dbReference type="PANTHER" id="PTHR22773">
    <property type="entry name" value="NADH DEHYDROGENASE"/>
    <property type="match status" value="1"/>
</dbReference>
<comment type="subunit">
    <text evidence="5">NDH-1 is composed of 14 different subunits. Subunits NuoA, H, J, K, L, M, N constitute the membrane sector of the complex.</text>
</comment>
<dbReference type="PRINTS" id="PR01434">
    <property type="entry name" value="NADHDHGNASE5"/>
</dbReference>
<feature type="transmembrane region" description="Helical" evidence="5">
    <location>
        <begin position="373"/>
        <end position="396"/>
    </location>
</feature>
<proteinExistence type="inferred from homology"/>
<dbReference type="GO" id="GO:0005886">
    <property type="term" value="C:plasma membrane"/>
    <property type="evidence" value="ECO:0007669"/>
    <property type="project" value="UniProtKB-SubCell"/>
</dbReference>
<feature type="transmembrane region" description="Helical" evidence="5">
    <location>
        <begin position="77"/>
        <end position="94"/>
    </location>
</feature>
<feature type="transmembrane region" description="Helical" evidence="5">
    <location>
        <begin position="106"/>
        <end position="124"/>
    </location>
</feature>
<feature type="transmembrane region" description="Helical" evidence="5">
    <location>
        <begin position="244"/>
        <end position="265"/>
    </location>
</feature>
<dbReference type="GO" id="GO:0048038">
    <property type="term" value="F:quinone binding"/>
    <property type="evidence" value="ECO:0007669"/>
    <property type="project" value="UniProtKB-KW"/>
</dbReference>
<feature type="transmembrane region" description="Helical" evidence="5">
    <location>
        <begin position="277"/>
        <end position="296"/>
    </location>
</feature>
<feature type="transmembrane region" description="Helical" evidence="5">
    <location>
        <begin position="130"/>
        <end position="151"/>
    </location>
</feature>
<dbReference type="GO" id="GO:0042773">
    <property type="term" value="P:ATP synthesis coupled electron transport"/>
    <property type="evidence" value="ECO:0007669"/>
    <property type="project" value="InterPro"/>
</dbReference>
<evidence type="ECO:0000256" key="1">
    <source>
        <dbReference type="ARBA" id="ARBA00004127"/>
    </source>
</evidence>
<evidence type="ECO:0000256" key="2">
    <source>
        <dbReference type="ARBA" id="ARBA00022692"/>
    </source>
</evidence>
<comment type="caution">
    <text evidence="8">The sequence shown here is derived from an EMBL/GenBank/DDBJ whole genome shotgun (WGS) entry which is preliminary data.</text>
</comment>
<keyword evidence="5" id="KW-0874">Quinone</keyword>
<keyword evidence="4 5" id="KW-0472">Membrane</keyword>
<dbReference type="HAMAP" id="MF_00445">
    <property type="entry name" value="NDH1_NuoN_1"/>
    <property type="match status" value="1"/>
</dbReference>
<comment type="catalytic activity">
    <reaction evidence="5">
        <text>a quinone + NADH + 5 H(+)(in) = a quinol + NAD(+) + 4 H(+)(out)</text>
        <dbReference type="Rhea" id="RHEA:57888"/>
        <dbReference type="ChEBI" id="CHEBI:15378"/>
        <dbReference type="ChEBI" id="CHEBI:24646"/>
        <dbReference type="ChEBI" id="CHEBI:57540"/>
        <dbReference type="ChEBI" id="CHEBI:57945"/>
        <dbReference type="ChEBI" id="CHEBI:132124"/>
    </reaction>
</comment>
<dbReference type="Pfam" id="PF00361">
    <property type="entry name" value="Proton_antipo_M"/>
    <property type="match status" value="1"/>
</dbReference>
<dbReference type="AlphaFoldDB" id="A0A7C3Z045"/>
<evidence type="ECO:0000256" key="5">
    <source>
        <dbReference type="HAMAP-Rule" id="MF_00445"/>
    </source>
</evidence>
<feature type="transmembrane region" description="Helical" evidence="5">
    <location>
        <begin position="39"/>
        <end position="57"/>
    </location>
</feature>
<feature type="transmembrane region" description="Helical" evidence="5">
    <location>
        <begin position="13"/>
        <end position="32"/>
    </location>
</feature>
<dbReference type="GO" id="GO:0050136">
    <property type="term" value="F:NADH dehydrogenase (quinone) (non-electrogenic) activity"/>
    <property type="evidence" value="ECO:0007669"/>
    <property type="project" value="UniProtKB-UniRule"/>
</dbReference>
<comment type="function">
    <text evidence="5">NDH-1 shuttles electrons from NADH, via FMN and iron-sulfur (Fe-S) centers, to quinones in the respiratory chain. The immediate electron acceptor for the enzyme in this species is believed to be ubiquinone. Couples the redox reaction to proton translocation (for every two electrons transferred, four hydrogen ions are translocated across the cytoplasmic membrane), and thus conserves the redox energy in a proton gradient.</text>
</comment>
<evidence type="ECO:0000256" key="6">
    <source>
        <dbReference type="RuleBase" id="RU000320"/>
    </source>
</evidence>
<name>A0A7C3Z045_9BACT</name>
<comment type="subcellular location">
    <subcellularLocation>
        <location evidence="5">Cell membrane</location>
        <topology evidence="5">Multi-pass membrane protein</topology>
    </subcellularLocation>
    <subcellularLocation>
        <location evidence="1">Endomembrane system</location>
        <topology evidence="1">Multi-pass membrane protein</topology>
    </subcellularLocation>
    <subcellularLocation>
        <location evidence="6">Membrane</location>
        <topology evidence="6">Multi-pass membrane protein</topology>
    </subcellularLocation>
</comment>